<name>A0A5D2UBW3_GOSMU</name>
<feature type="region of interest" description="Disordered" evidence="1">
    <location>
        <begin position="94"/>
        <end position="115"/>
    </location>
</feature>
<sequence>MISMEKKGFNVRMMLLFLGLCCLIISSAAVPTTNEGNFLNFKFGNKELFPSSVQDLLVQDLKKSSEAEEVFGEYLGHEFDEERMLMEITDYPPTGASHKHEPFPPPPENKKTLIC</sequence>
<dbReference type="Proteomes" id="UP000323597">
    <property type="component" value="Chromosome D07"/>
</dbReference>
<dbReference type="AlphaFoldDB" id="A0A5D2UBW3"/>
<evidence type="ECO:0000256" key="1">
    <source>
        <dbReference type="SAM" id="MobiDB-lite"/>
    </source>
</evidence>
<accession>A0A5D2UBW3</accession>
<keyword evidence="2" id="KW-0732">Signal</keyword>
<feature type="compositionally biased region" description="Basic and acidic residues" evidence="1">
    <location>
        <begin position="98"/>
        <end position="115"/>
    </location>
</feature>
<proteinExistence type="predicted"/>
<keyword evidence="4" id="KW-1185">Reference proteome</keyword>
<evidence type="ECO:0000313" key="3">
    <source>
        <dbReference type="EMBL" id="TYI75049.1"/>
    </source>
</evidence>
<evidence type="ECO:0000256" key="2">
    <source>
        <dbReference type="SAM" id="SignalP"/>
    </source>
</evidence>
<protein>
    <submittedName>
        <fullName evidence="3">Uncharacterized protein</fullName>
    </submittedName>
</protein>
<feature type="signal peptide" evidence="2">
    <location>
        <begin position="1"/>
        <end position="29"/>
    </location>
</feature>
<organism evidence="3 4">
    <name type="scientific">Gossypium mustelinum</name>
    <name type="common">Cotton</name>
    <name type="synonym">Gossypium caicoense</name>
    <dbReference type="NCBI Taxonomy" id="34275"/>
    <lineage>
        <taxon>Eukaryota</taxon>
        <taxon>Viridiplantae</taxon>
        <taxon>Streptophyta</taxon>
        <taxon>Embryophyta</taxon>
        <taxon>Tracheophyta</taxon>
        <taxon>Spermatophyta</taxon>
        <taxon>Magnoliopsida</taxon>
        <taxon>eudicotyledons</taxon>
        <taxon>Gunneridae</taxon>
        <taxon>Pentapetalae</taxon>
        <taxon>rosids</taxon>
        <taxon>malvids</taxon>
        <taxon>Malvales</taxon>
        <taxon>Malvaceae</taxon>
        <taxon>Malvoideae</taxon>
        <taxon>Gossypium</taxon>
    </lineage>
</organism>
<evidence type="ECO:0000313" key="4">
    <source>
        <dbReference type="Proteomes" id="UP000323597"/>
    </source>
</evidence>
<feature type="chain" id="PRO_5023106714" evidence="2">
    <location>
        <begin position="30"/>
        <end position="115"/>
    </location>
</feature>
<dbReference type="EMBL" id="CM017655">
    <property type="protein sequence ID" value="TYI75049.1"/>
    <property type="molecule type" value="Genomic_DNA"/>
</dbReference>
<gene>
    <name evidence="3" type="ORF">E1A91_D07G248100v1</name>
</gene>
<dbReference type="PANTHER" id="PTHR33474:SF28">
    <property type="entry name" value="OS01G0815400 PROTEIN"/>
    <property type="match status" value="1"/>
</dbReference>
<reference evidence="3 4" key="1">
    <citation type="submission" date="2019-07" db="EMBL/GenBank/DDBJ databases">
        <title>WGS assembly of Gossypium mustelinum.</title>
        <authorList>
            <person name="Chen Z.J."/>
            <person name="Sreedasyam A."/>
            <person name="Ando A."/>
            <person name="Song Q."/>
            <person name="De L."/>
            <person name="Hulse-Kemp A."/>
            <person name="Ding M."/>
            <person name="Ye W."/>
            <person name="Kirkbride R."/>
            <person name="Jenkins J."/>
            <person name="Plott C."/>
            <person name="Lovell J."/>
            <person name="Lin Y.-M."/>
            <person name="Vaughn R."/>
            <person name="Liu B."/>
            <person name="Li W."/>
            <person name="Simpson S."/>
            <person name="Scheffler B."/>
            <person name="Saski C."/>
            <person name="Grover C."/>
            <person name="Hu G."/>
            <person name="Conover J."/>
            <person name="Carlson J."/>
            <person name="Shu S."/>
            <person name="Boston L."/>
            <person name="Williams M."/>
            <person name="Peterson D."/>
            <person name="Mcgee K."/>
            <person name="Jones D."/>
            <person name="Wendel J."/>
            <person name="Stelly D."/>
            <person name="Grimwood J."/>
            <person name="Schmutz J."/>
        </authorList>
    </citation>
    <scope>NUCLEOTIDE SEQUENCE [LARGE SCALE GENOMIC DNA]</scope>
    <source>
        <strain evidence="3">1408120.09</strain>
    </source>
</reference>
<dbReference type="PANTHER" id="PTHR33474">
    <property type="entry name" value="TRANSMEMBRANE PROTEIN"/>
    <property type="match status" value="1"/>
</dbReference>